<dbReference type="RefSeq" id="WP_202236210.1">
    <property type="nucleotide sequence ID" value="NZ_AP018365.1"/>
</dbReference>
<reference evidence="1 2" key="1">
    <citation type="journal article" date="2010" name="J. Bacteriol.">
        <title>Biochemical characterization of a novel indole prenyltransferase from Streptomyces sp. SN-593.</title>
        <authorList>
            <person name="Takahashi S."/>
            <person name="Takagi H."/>
            <person name="Toyoda A."/>
            <person name="Uramoto M."/>
            <person name="Nogawa T."/>
            <person name="Ueki M."/>
            <person name="Sakaki Y."/>
            <person name="Osada H."/>
        </authorList>
    </citation>
    <scope>NUCLEOTIDE SEQUENCE [LARGE SCALE GENOMIC DNA]</scope>
    <source>
        <strain evidence="1 2">SN-593</strain>
    </source>
</reference>
<gene>
    <name evidence="1" type="ORF">RVR_7083</name>
</gene>
<proteinExistence type="predicted"/>
<dbReference type="KEGG" id="arev:RVR_7083"/>
<reference evidence="1 2" key="3">
    <citation type="journal article" date="2011" name="Nat. Chem. Biol.">
        <title>Reveromycin A biosynthesis uses RevG and RevJ for stereospecific spiroacetal formation.</title>
        <authorList>
            <person name="Takahashi S."/>
            <person name="Toyoda A."/>
            <person name="Sekiyama Y."/>
            <person name="Takagi H."/>
            <person name="Nogawa T."/>
            <person name="Uramoto M."/>
            <person name="Suzuki R."/>
            <person name="Koshino H."/>
            <person name="Kumano T."/>
            <person name="Panthee S."/>
            <person name="Dairi T."/>
            <person name="Ishikawa J."/>
            <person name="Ikeda H."/>
            <person name="Sakaki Y."/>
            <person name="Osada H."/>
        </authorList>
    </citation>
    <scope>NUCLEOTIDE SEQUENCE [LARGE SCALE GENOMIC DNA]</scope>
    <source>
        <strain evidence="1 2">SN-593</strain>
    </source>
</reference>
<evidence type="ECO:0000313" key="1">
    <source>
        <dbReference type="EMBL" id="BBB00148.1"/>
    </source>
</evidence>
<accession>A0A7U3UWM1</accession>
<sequence length="100" mass="10926">MEAHRIDRMVSQLRARDVMAHRTETGVYSFGIRVVLADGSEALWTPGGPAGLDAQVIRDGVLIGCIPHIPGSERFTDEQAVEAIATARYTEDGLYPTDRT</sequence>
<protein>
    <submittedName>
        <fullName evidence="1">Uncharacterized protein</fullName>
    </submittedName>
</protein>
<organism evidence="1 2">
    <name type="scientific">Actinacidiphila reveromycinica</name>
    <dbReference type="NCBI Taxonomy" id="659352"/>
    <lineage>
        <taxon>Bacteria</taxon>
        <taxon>Bacillati</taxon>
        <taxon>Actinomycetota</taxon>
        <taxon>Actinomycetes</taxon>
        <taxon>Kitasatosporales</taxon>
        <taxon>Streptomycetaceae</taxon>
        <taxon>Actinacidiphila</taxon>
    </lineage>
</organism>
<reference evidence="1 2" key="2">
    <citation type="journal article" date="2011" name="J. Antibiot.">
        <title>Furaquinocins I and J: novel polyketide isoprenoid hybrid compounds from Streptomyces reveromyceticus SN-593.</title>
        <authorList>
            <person name="Panthee S."/>
            <person name="Takahashi S."/>
            <person name="Takagi H."/>
            <person name="Nogawa T."/>
            <person name="Oowada E."/>
            <person name="Uramoto M."/>
            <person name="Osada H."/>
        </authorList>
    </citation>
    <scope>NUCLEOTIDE SEQUENCE [LARGE SCALE GENOMIC DNA]</scope>
    <source>
        <strain evidence="1 2">SN-593</strain>
    </source>
</reference>
<reference evidence="1 2" key="4">
    <citation type="journal article" date="2020" name="Sci. Rep.">
        <title>beta-carboline chemical signals induce reveromycin production through a LuxR family regulator in Streptomyces sp. SN-593.</title>
        <authorList>
            <person name="Panthee S."/>
            <person name="Kito N."/>
            <person name="Hayashi T."/>
            <person name="Shimizu T."/>
            <person name="Ishikawa J."/>
            <person name="Hamamoto H."/>
            <person name="Osada H."/>
            <person name="Takahashi S."/>
        </authorList>
    </citation>
    <scope>NUCLEOTIDE SEQUENCE [LARGE SCALE GENOMIC DNA]</scope>
    <source>
        <strain evidence="1 2">SN-593</strain>
    </source>
</reference>
<dbReference type="EMBL" id="AP018365">
    <property type="protein sequence ID" value="BBB00148.1"/>
    <property type="molecule type" value="Genomic_DNA"/>
</dbReference>
<keyword evidence="2" id="KW-1185">Reference proteome</keyword>
<dbReference type="AlphaFoldDB" id="A0A7U3UWM1"/>
<name>A0A7U3UWM1_9ACTN</name>
<dbReference type="Proteomes" id="UP000595703">
    <property type="component" value="Chromosome"/>
</dbReference>
<evidence type="ECO:0000313" key="2">
    <source>
        <dbReference type="Proteomes" id="UP000595703"/>
    </source>
</evidence>